<dbReference type="PANTHER" id="PTHR13490:SF0">
    <property type="entry name" value="SMALL RIBOSOMAL SUBUNIT PROTEIN MS35"/>
    <property type="match status" value="1"/>
</dbReference>
<dbReference type="GO" id="GO:0005763">
    <property type="term" value="C:mitochondrial small ribosomal subunit"/>
    <property type="evidence" value="ECO:0007669"/>
    <property type="project" value="TreeGrafter"/>
</dbReference>
<accession>A0AAW1LD92</accession>
<keyword evidence="5" id="KW-1185">Reference proteome</keyword>
<evidence type="ECO:0000259" key="3">
    <source>
        <dbReference type="Pfam" id="PF10213"/>
    </source>
</evidence>
<feature type="domain" description="Small ribosomal subunit protein mS35 mitochondrial conserved" evidence="3">
    <location>
        <begin position="340"/>
        <end position="411"/>
    </location>
</feature>
<comment type="caution">
    <text evidence="4">The sequence shown here is derived from an EMBL/GenBank/DDBJ whole genome shotgun (WGS) entry which is preliminary data.</text>
</comment>
<evidence type="ECO:0000256" key="2">
    <source>
        <dbReference type="SAM" id="MobiDB-lite"/>
    </source>
</evidence>
<feature type="compositionally biased region" description="Polar residues" evidence="2">
    <location>
        <begin position="67"/>
        <end position="80"/>
    </location>
</feature>
<dbReference type="PANTHER" id="PTHR13490">
    <property type="entry name" value="MITOCHONDRIAL 28S RIBOSOMAL PROTEIN S28"/>
    <property type="match status" value="1"/>
</dbReference>
<dbReference type="Pfam" id="PF10213">
    <property type="entry name" value="MRP-S28"/>
    <property type="match status" value="1"/>
</dbReference>
<feature type="compositionally biased region" description="Low complexity" evidence="2">
    <location>
        <begin position="81"/>
        <end position="91"/>
    </location>
</feature>
<proteinExistence type="predicted"/>
<keyword evidence="1" id="KW-0175">Coiled coil</keyword>
<evidence type="ECO:0000313" key="4">
    <source>
        <dbReference type="EMBL" id="KAK9733369.1"/>
    </source>
</evidence>
<dbReference type="AlphaFoldDB" id="A0AAW1LD92"/>
<feature type="region of interest" description="Disordered" evidence="2">
    <location>
        <begin position="67"/>
        <end position="91"/>
    </location>
</feature>
<evidence type="ECO:0000313" key="5">
    <source>
        <dbReference type="Proteomes" id="UP001443914"/>
    </source>
</evidence>
<dbReference type="EMBL" id="JBDFQZ010000004">
    <property type="protein sequence ID" value="KAK9733369.1"/>
    <property type="molecule type" value="Genomic_DNA"/>
</dbReference>
<dbReference type="GO" id="GO:0032543">
    <property type="term" value="P:mitochondrial translation"/>
    <property type="evidence" value="ECO:0007669"/>
    <property type="project" value="InterPro"/>
</dbReference>
<protein>
    <recommendedName>
        <fullName evidence="3">Small ribosomal subunit protein mS35 mitochondrial conserved domain-containing protein</fullName>
    </recommendedName>
</protein>
<dbReference type="FunFam" id="3.30.160.20:FF:000055">
    <property type="entry name" value="Ribosomal protein S24/S35"/>
    <property type="match status" value="1"/>
</dbReference>
<gene>
    <name evidence="4" type="ORF">RND81_04G063100</name>
</gene>
<name>A0AAW1LD92_SAPOF</name>
<dbReference type="Proteomes" id="UP001443914">
    <property type="component" value="Unassembled WGS sequence"/>
</dbReference>
<sequence>MNQYLNTKNRKPQKRSRETKEREREAMRRALLKNVSLYISSPQIHRKSTQLIIPKFNLIKLPRFFSSESDSSDQNPINPNSSSSTASTAVAAAVENNLESKQEKDVDFPVEDVSNEELKSRIEKYFNGDEEALPSIFEAILSRKLSGNHEDTDDELVEELQFAPLEKVEDKDFESDFEEAHETDDDVPNLYSAKDIVVKRMMEDEYFNMNDKKWDDIVDEAKQKGFVRDTKECEEILEDMLYWDKLLPEDIKQKVQAKYDELGEKLERNELEAEEAYEQFKVFEDAIVAEHIKKDEEERLLESDEVTVPEDNKSDDPPGVGPILRWQTRIVFAPGGDAWHPKNRKVKLSVTVKELGLSKYQYRRLREIVGKRYHPGKDELTITSERFEHREENRKDCLRTLLSIIEEAGKANALVDEARTAYVKQRLKANPAFMARLHAKTKQAPTPIAA</sequence>
<organism evidence="4 5">
    <name type="scientific">Saponaria officinalis</name>
    <name type="common">Common soapwort</name>
    <name type="synonym">Lychnis saponaria</name>
    <dbReference type="NCBI Taxonomy" id="3572"/>
    <lineage>
        <taxon>Eukaryota</taxon>
        <taxon>Viridiplantae</taxon>
        <taxon>Streptophyta</taxon>
        <taxon>Embryophyta</taxon>
        <taxon>Tracheophyta</taxon>
        <taxon>Spermatophyta</taxon>
        <taxon>Magnoliopsida</taxon>
        <taxon>eudicotyledons</taxon>
        <taxon>Gunneridae</taxon>
        <taxon>Pentapetalae</taxon>
        <taxon>Caryophyllales</taxon>
        <taxon>Caryophyllaceae</taxon>
        <taxon>Caryophylleae</taxon>
        <taxon>Saponaria</taxon>
    </lineage>
</organism>
<dbReference type="Gene3D" id="3.30.160.20">
    <property type="match status" value="1"/>
</dbReference>
<reference evidence="4" key="1">
    <citation type="submission" date="2024-03" db="EMBL/GenBank/DDBJ databases">
        <title>WGS assembly of Saponaria officinalis var. Norfolk2.</title>
        <authorList>
            <person name="Jenkins J."/>
            <person name="Shu S."/>
            <person name="Grimwood J."/>
            <person name="Barry K."/>
            <person name="Goodstein D."/>
            <person name="Schmutz J."/>
            <person name="Leebens-Mack J."/>
            <person name="Osbourn A."/>
        </authorList>
    </citation>
    <scope>NUCLEOTIDE SEQUENCE [LARGE SCALE GENOMIC DNA]</scope>
    <source>
        <strain evidence="4">JIC</strain>
    </source>
</reference>
<dbReference type="InterPro" id="IPR019349">
    <property type="entry name" value="Ribosomal_mS35_mit"/>
</dbReference>
<dbReference type="GO" id="GO:0003735">
    <property type="term" value="F:structural constituent of ribosome"/>
    <property type="evidence" value="ECO:0007669"/>
    <property type="project" value="InterPro"/>
</dbReference>
<feature type="compositionally biased region" description="Basic and acidic residues" evidence="2">
    <location>
        <begin position="15"/>
        <end position="25"/>
    </location>
</feature>
<feature type="region of interest" description="Disordered" evidence="2">
    <location>
        <begin position="1"/>
        <end position="25"/>
    </location>
</feature>
<dbReference type="InterPro" id="IPR039848">
    <property type="entry name" value="Ribosomal_mS35_mt"/>
</dbReference>
<feature type="region of interest" description="Disordered" evidence="2">
    <location>
        <begin position="299"/>
        <end position="319"/>
    </location>
</feature>
<evidence type="ECO:0000256" key="1">
    <source>
        <dbReference type="SAM" id="Coils"/>
    </source>
</evidence>
<feature type="coiled-coil region" evidence="1">
    <location>
        <begin position="252"/>
        <end position="279"/>
    </location>
</feature>